<name>A0A840XRI2_9PROT</name>
<feature type="domain" description="EAL" evidence="1">
    <location>
        <begin position="11"/>
        <end position="265"/>
    </location>
</feature>
<evidence type="ECO:0000313" key="2">
    <source>
        <dbReference type="EMBL" id="MBB5689279.1"/>
    </source>
</evidence>
<dbReference type="InterPro" id="IPR050706">
    <property type="entry name" value="Cyclic-di-GMP_PDE-like"/>
</dbReference>
<dbReference type="PANTHER" id="PTHR33121">
    <property type="entry name" value="CYCLIC DI-GMP PHOSPHODIESTERASE PDEF"/>
    <property type="match status" value="1"/>
</dbReference>
<organism evidence="2 3">
    <name type="scientific">Neoroseomonas alkaliterrae</name>
    <dbReference type="NCBI Taxonomy" id="1452450"/>
    <lineage>
        <taxon>Bacteria</taxon>
        <taxon>Pseudomonadati</taxon>
        <taxon>Pseudomonadota</taxon>
        <taxon>Alphaproteobacteria</taxon>
        <taxon>Acetobacterales</taxon>
        <taxon>Acetobacteraceae</taxon>
        <taxon>Neoroseomonas</taxon>
    </lineage>
</organism>
<dbReference type="GO" id="GO:0071111">
    <property type="term" value="F:cyclic-guanylate-specific phosphodiesterase activity"/>
    <property type="evidence" value="ECO:0007669"/>
    <property type="project" value="InterPro"/>
</dbReference>
<reference evidence="2 3" key="1">
    <citation type="submission" date="2020-08" db="EMBL/GenBank/DDBJ databases">
        <title>Genomic Encyclopedia of Type Strains, Phase IV (KMG-IV): sequencing the most valuable type-strain genomes for metagenomic binning, comparative biology and taxonomic classification.</title>
        <authorList>
            <person name="Goeker M."/>
        </authorList>
    </citation>
    <scope>NUCLEOTIDE SEQUENCE [LARGE SCALE GENOMIC DNA]</scope>
    <source>
        <strain evidence="2 3">DSM 25895</strain>
    </source>
</reference>
<evidence type="ECO:0000259" key="1">
    <source>
        <dbReference type="PROSITE" id="PS50883"/>
    </source>
</evidence>
<keyword evidence="3" id="KW-1185">Reference proteome</keyword>
<comment type="caution">
    <text evidence="2">The sequence shown here is derived from an EMBL/GenBank/DDBJ whole genome shotgun (WGS) entry which is preliminary data.</text>
</comment>
<dbReference type="Proteomes" id="UP000562254">
    <property type="component" value="Unassembled WGS sequence"/>
</dbReference>
<dbReference type="Gene3D" id="3.20.20.450">
    <property type="entry name" value="EAL domain"/>
    <property type="match status" value="1"/>
</dbReference>
<proteinExistence type="predicted"/>
<dbReference type="RefSeq" id="WP_184482882.1">
    <property type="nucleotide sequence ID" value="NZ_JAAEDJ010000221.1"/>
</dbReference>
<dbReference type="PANTHER" id="PTHR33121:SF79">
    <property type="entry name" value="CYCLIC DI-GMP PHOSPHODIESTERASE PDED-RELATED"/>
    <property type="match status" value="1"/>
</dbReference>
<dbReference type="EMBL" id="JACIJE010000003">
    <property type="protein sequence ID" value="MBB5689279.1"/>
    <property type="molecule type" value="Genomic_DNA"/>
</dbReference>
<dbReference type="PROSITE" id="PS50883">
    <property type="entry name" value="EAL"/>
    <property type="match status" value="1"/>
</dbReference>
<dbReference type="InterPro" id="IPR035919">
    <property type="entry name" value="EAL_sf"/>
</dbReference>
<dbReference type="CDD" id="cd01948">
    <property type="entry name" value="EAL"/>
    <property type="match status" value="1"/>
</dbReference>
<protein>
    <submittedName>
        <fullName evidence="2">EAL domain-containing protein (Putative c-di-GMP-specific phosphodiesterase class I)</fullName>
    </submittedName>
</protein>
<dbReference type="Pfam" id="PF00563">
    <property type="entry name" value="EAL"/>
    <property type="match status" value="1"/>
</dbReference>
<dbReference type="AlphaFoldDB" id="A0A840XRI2"/>
<gene>
    <name evidence="2" type="ORF">FHS88_001404</name>
</gene>
<dbReference type="InterPro" id="IPR001633">
    <property type="entry name" value="EAL_dom"/>
</dbReference>
<sequence length="265" mass="26427">MGGMVAESGEVTGLGAELAATLAAGGAGLRLDLQPVCAAASLVPVGYEALLRWDHPDLGPLGALDVLAAAEAAGRGVALDAWVMVNAFRLRAAWPRGGPWLAVNVSASGILGGHAAPMVRAALQATGVDPRGLVLELPEAAVVRDLGAARALAAHLRAFGIAVALDDFGGALGPARALRDIPFASVKLDPALTADLEGEGPVAARARAAVAAVVDLAHAMGAIAVAEGVECAGQMQALRAAGCDALQGWLLGRPGAGPLPQPQIR</sequence>
<evidence type="ECO:0000313" key="3">
    <source>
        <dbReference type="Proteomes" id="UP000562254"/>
    </source>
</evidence>
<accession>A0A840XRI2</accession>
<dbReference type="SUPFAM" id="SSF141868">
    <property type="entry name" value="EAL domain-like"/>
    <property type="match status" value="1"/>
</dbReference>
<dbReference type="SMART" id="SM00052">
    <property type="entry name" value="EAL"/>
    <property type="match status" value="1"/>
</dbReference>